<keyword evidence="8" id="KW-0862">Zinc</keyword>
<dbReference type="STRING" id="266892.SAMN04488054_11049"/>
<dbReference type="RefSeq" id="WP_090926818.1">
    <property type="nucleotide sequence ID" value="NZ_FOTY01000010.1"/>
</dbReference>
<feature type="domain" description="Hcy-binding" evidence="9">
    <location>
        <begin position="1"/>
        <end position="281"/>
    </location>
</feature>
<comment type="pathway">
    <text evidence="2">One-carbon metabolism; tetrahydrofolate interconversion.</text>
</comment>
<evidence type="ECO:0000313" key="11">
    <source>
        <dbReference type="Proteomes" id="UP000199668"/>
    </source>
</evidence>
<dbReference type="InterPro" id="IPR029041">
    <property type="entry name" value="FAD-linked_oxidoreductase-like"/>
</dbReference>
<keyword evidence="5 8" id="KW-0808">Transferase</keyword>
<dbReference type="GO" id="GO:0006555">
    <property type="term" value="P:methionine metabolic process"/>
    <property type="evidence" value="ECO:0007669"/>
    <property type="project" value="InterPro"/>
</dbReference>
<feature type="binding site" evidence="8">
    <location>
        <position position="201"/>
    </location>
    <ligand>
        <name>Zn(2+)</name>
        <dbReference type="ChEBI" id="CHEBI:29105"/>
    </ligand>
</feature>
<dbReference type="SUPFAM" id="SSF82282">
    <property type="entry name" value="Homocysteine S-methyltransferase"/>
    <property type="match status" value="1"/>
</dbReference>
<keyword evidence="7" id="KW-0560">Oxidoreductase</keyword>
<protein>
    <submittedName>
        <fullName evidence="10">Homocysteine S-methyltransferase</fullName>
    </submittedName>
</protein>
<name>A0A1I4M5C6_9BACI</name>
<dbReference type="PANTHER" id="PTHR11103">
    <property type="entry name" value="SLR1189 PROTEIN"/>
    <property type="match status" value="1"/>
</dbReference>
<reference evidence="10 11" key="1">
    <citation type="submission" date="2016-10" db="EMBL/GenBank/DDBJ databases">
        <authorList>
            <person name="de Groot N.N."/>
        </authorList>
    </citation>
    <scope>NUCLEOTIDE SEQUENCE [LARGE SCALE GENOMIC DNA]</scope>
    <source>
        <strain evidence="10 11">CGMCC 1.6134</strain>
    </source>
</reference>
<evidence type="ECO:0000256" key="4">
    <source>
        <dbReference type="ARBA" id="ARBA00022630"/>
    </source>
</evidence>
<feature type="binding site" evidence="8">
    <location>
        <position position="267"/>
    </location>
    <ligand>
        <name>Zn(2+)</name>
        <dbReference type="ChEBI" id="CHEBI:29105"/>
    </ligand>
</feature>
<dbReference type="InterPro" id="IPR003726">
    <property type="entry name" value="HCY_dom"/>
</dbReference>
<evidence type="ECO:0000256" key="5">
    <source>
        <dbReference type="ARBA" id="ARBA00022679"/>
    </source>
</evidence>
<dbReference type="GO" id="GO:0035999">
    <property type="term" value="P:tetrahydrofolate interconversion"/>
    <property type="evidence" value="ECO:0007669"/>
    <property type="project" value="UniProtKB-UniPathway"/>
</dbReference>
<dbReference type="SUPFAM" id="SSF51730">
    <property type="entry name" value="FAD-linked oxidoreductase"/>
    <property type="match status" value="1"/>
</dbReference>
<dbReference type="Gene3D" id="3.20.20.330">
    <property type="entry name" value="Homocysteine-binding-like domain"/>
    <property type="match status" value="1"/>
</dbReference>
<dbReference type="OrthoDB" id="9803687at2"/>
<dbReference type="InterPro" id="IPR003171">
    <property type="entry name" value="Mehydrof_redctse-like"/>
</dbReference>
<keyword evidence="4" id="KW-0285">Flavoprotein</keyword>
<dbReference type="PROSITE" id="PS50970">
    <property type="entry name" value="HCY"/>
    <property type="match status" value="1"/>
</dbReference>
<keyword evidence="3 8" id="KW-0489">Methyltransferase</keyword>
<dbReference type="NCBIfam" id="NF006396">
    <property type="entry name" value="PRK08645.1"/>
    <property type="match status" value="1"/>
</dbReference>
<feature type="binding site" evidence="8">
    <location>
        <position position="266"/>
    </location>
    <ligand>
        <name>Zn(2+)</name>
        <dbReference type="ChEBI" id="CHEBI:29105"/>
    </ligand>
</feature>
<sequence>MNIVSELNKRVLVGDGAMGTYLYDKGYSGSFESLNVTEPDVIQQVHQEYVDAGADVIQSNTYAANDVKLKKYTLDEEVENINRQGMRLAKEAAGSRAFAAATVGGITGVQALDISRDTIGESYRRQIQTLVEESPDVFILETFYDWQELLETVRLLRSMTDVPVIAQAALGDVGVMHGGTPVTEVFQELKRAGAEVAGLNCRMGPYHLVQSFEHVPLMEEMYFSAYPNASLPNLDDGRFVYQSNPEYFYQRALDLKNEGVNIIGGCCGTTPDHIAWTAEAVKNTMPITEKETVPEPAREIPAASRIHPPKQRLDVVNRDRPSVIVELDPPKKLATEKFIHGAKALHEAGADAVTMADNSLASPRIDNLAMAAAVQNRTKARPLLHLTCRDRNLIGLQSHLLGLHTMGIQDILAVTGDPSKVGDFPGATSVYDMNSTRLITLIKEMNEGRSYSGNSLGEKTSFTVAAAFNPNVRNLHKAAQRLEKKIEAGADYFMTQPVYGKDQFENIYEEVKNLFVPIYIGIMPLVSSRNAEFLHNEVPGIQLTDGIRSRMAACGEDREAAQAEGIAISKELIDESLRYFHGVYLITPFLRYDITAELTAYVRENNNTN</sequence>
<dbReference type="CDD" id="cd00537">
    <property type="entry name" value="MTHFR"/>
    <property type="match status" value="1"/>
</dbReference>
<organism evidence="10 11">
    <name type="scientific">Salibacterium qingdaonense</name>
    <dbReference type="NCBI Taxonomy" id="266892"/>
    <lineage>
        <taxon>Bacteria</taxon>
        <taxon>Bacillati</taxon>
        <taxon>Bacillota</taxon>
        <taxon>Bacilli</taxon>
        <taxon>Bacillales</taxon>
        <taxon>Bacillaceae</taxon>
    </lineage>
</organism>
<dbReference type="AlphaFoldDB" id="A0A1I4M5C6"/>
<dbReference type="Gene3D" id="3.20.20.220">
    <property type="match status" value="1"/>
</dbReference>
<evidence type="ECO:0000256" key="2">
    <source>
        <dbReference type="ARBA" id="ARBA00004777"/>
    </source>
</evidence>
<dbReference type="Pfam" id="PF02219">
    <property type="entry name" value="MTHFR"/>
    <property type="match status" value="1"/>
</dbReference>
<dbReference type="GO" id="GO:0004489">
    <property type="term" value="F:methylenetetrahydrofolate reductase [NAD(P)H] activity"/>
    <property type="evidence" value="ECO:0007669"/>
    <property type="project" value="InterPro"/>
</dbReference>
<keyword evidence="6" id="KW-0274">FAD</keyword>
<dbReference type="GO" id="GO:0008168">
    <property type="term" value="F:methyltransferase activity"/>
    <property type="evidence" value="ECO:0007669"/>
    <property type="project" value="UniProtKB-UniRule"/>
</dbReference>
<keyword evidence="8" id="KW-0479">Metal-binding</keyword>
<keyword evidence="11" id="KW-1185">Reference proteome</keyword>
<dbReference type="InterPro" id="IPR036589">
    <property type="entry name" value="HCY_dom_sf"/>
</dbReference>
<evidence type="ECO:0000256" key="8">
    <source>
        <dbReference type="PROSITE-ProRule" id="PRU00333"/>
    </source>
</evidence>
<gene>
    <name evidence="10" type="ORF">SAMN04488054_11049</name>
</gene>
<evidence type="ECO:0000259" key="9">
    <source>
        <dbReference type="PROSITE" id="PS50970"/>
    </source>
</evidence>
<evidence type="ECO:0000256" key="3">
    <source>
        <dbReference type="ARBA" id="ARBA00022603"/>
    </source>
</evidence>
<dbReference type="EMBL" id="FOTY01000010">
    <property type="protein sequence ID" value="SFL98379.1"/>
    <property type="molecule type" value="Genomic_DNA"/>
</dbReference>
<dbReference type="GO" id="GO:0032259">
    <property type="term" value="P:methylation"/>
    <property type="evidence" value="ECO:0007669"/>
    <property type="project" value="UniProtKB-KW"/>
</dbReference>
<comment type="cofactor">
    <cofactor evidence="1">
        <name>FAD</name>
        <dbReference type="ChEBI" id="CHEBI:57692"/>
    </cofactor>
</comment>
<accession>A0A1I4M5C6</accession>
<evidence type="ECO:0000256" key="1">
    <source>
        <dbReference type="ARBA" id="ARBA00001974"/>
    </source>
</evidence>
<dbReference type="Pfam" id="PF02574">
    <property type="entry name" value="S-methyl_trans"/>
    <property type="match status" value="1"/>
</dbReference>
<dbReference type="FunFam" id="3.20.20.220:FF:000007">
    <property type="entry name" value="Bifunctional homocysteine S-methyltransferase/methylenetetrahydrofolate reductase"/>
    <property type="match status" value="1"/>
</dbReference>
<comment type="cofactor">
    <cofactor evidence="8">
        <name>Zn(2+)</name>
        <dbReference type="ChEBI" id="CHEBI:29105"/>
    </cofactor>
</comment>
<evidence type="ECO:0000313" key="10">
    <source>
        <dbReference type="EMBL" id="SFL98379.1"/>
    </source>
</evidence>
<evidence type="ECO:0000256" key="6">
    <source>
        <dbReference type="ARBA" id="ARBA00022827"/>
    </source>
</evidence>
<dbReference type="PANTHER" id="PTHR11103:SF18">
    <property type="entry name" value="SLR1189 PROTEIN"/>
    <property type="match status" value="1"/>
</dbReference>
<evidence type="ECO:0000256" key="7">
    <source>
        <dbReference type="ARBA" id="ARBA00023002"/>
    </source>
</evidence>
<dbReference type="UniPathway" id="UPA00193"/>
<proteinExistence type="predicted"/>
<dbReference type="GO" id="GO:0046872">
    <property type="term" value="F:metal ion binding"/>
    <property type="evidence" value="ECO:0007669"/>
    <property type="project" value="UniProtKB-KW"/>
</dbReference>
<dbReference type="Proteomes" id="UP000199668">
    <property type="component" value="Unassembled WGS sequence"/>
</dbReference>